<dbReference type="Pfam" id="PF00017">
    <property type="entry name" value="SH2"/>
    <property type="match status" value="1"/>
</dbReference>
<dbReference type="GO" id="GO:0046854">
    <property type="term" value="P:phosphatidylinositol phosphate biosynthetic process"/>
    <property type="evidence" value="ECO:0007669"/>
    <property type="project" value="TreeGrafter"/>
</dbReference>
<dbReference type="OrthoDB" id="6270897at2759"/>
<evidence type="ECO:0000313" key="10">
    <source>
        <dbReference type="RefSeq" id="XP_034110619.1"/>
    </source>
</evidence>
<evidence type="ECO:0000256" key="3">
    <source>
        <dbReference type="ARBA" id="ARBA00022786"/>
    </source>
</evidence>
<sequence length="386" mass="43360">MSNGGKNTSSTNSQSQNQGQGAAAANSCGGVSGNAGAVGNAAARNRPRLPASQCSVDQTATTNPKEKRSWFHSLTRRKKLDSGCSSTVVHLQNNNNEPPLGGTLEASCSSNTAAAAGTGDALASDCSSNNGAMRKRKDNNNKKTMFSRIRKRMGLGLSALRNWHSMGDDCCDDCDGGTTDAMYEFLTPAIRVEPTLPFTHDYMRFITKKWLERQEAPNEVMYKACSEMLNQVWYWGEISRRDSQKQLSDKPTGSFLVRDSETSGSQFTLSFRIVNVTLHYRLEYRDQFWHFEELKYESIVEMIEDILHRCTNDNFVCFVKVPNEMQPPFPVILKYPLSRYLNMPKLQDLCRRVLQRQMPMADLAKLPVPAQMLEYLSVERELVFQS</sequence>
<keyword evidence="3" id="KW-0833">Ubl conjugation pathway</keyword>
<evidence type="ECO:0000313" key="9">
    <source>
        <dbReference type="Proteomes" id="UP000515160"/>
    </source>
</evidence>
<evidence type="ECO:0000256" key="6">
    <source>
        <dbReference type="SAM" id="MobiDB-lite"/>
    </source>
</evidence>
<dbReference type="Gene3D" id="3.30.505.10">
    <property type="entry name" value="SH2 domain"/>
    <property type="match status" value="1"/>
</dbReference>
<dbReference type="SMART" id="SM00253">
    <property type="entry name" value="SOCS"/>
    <property type="match status" value="1"/>
</dbReference>
<dbReference type="PANTHER" id="PTHR10155:SF32">
    <property type="entry name" value="LP02169P"/>
    <property type="match status" value="1"/>
</dbReference>
<organism evidence="9 10">
    <name type="scientific">Drosophila albomicans</name>
    <name type="common">Fruit fly</name>
    <dbReference type="NCBI Taxonomy" id="7291"/>
    <lineage>
        <taxon>Eukaryota</taxon>
        <taxon>Metazoa</taxon>
        <taxon>Ecdysozoa</taxon>
        <taxon>Arthropoda</taxon>
        <taxon>Hexapoda</taxon>
        <taxon>Insecta</taxon>
        <taxon>Pterygota</taxon>
        <taxon>Neoptera</taxon>
        <taxon>Endopterygota</taxon>
        <taxon>Diptera</taxon>
        <taxon>Brachycera</taxon>
        <taxon>Muscomorpha</taxon>
        <taxon>Ephydroidea</taxon>
        <taxon>Drosophilidae</taxon>
        <taxon>Drosophila</taxon>
    </lineage>
</organism>
<feature type="region of interest" description="Disordered" evidence="6">
    <location>
        <begin position="1"/>
        <end position="70"/>
    </location>
</feature>
<evidence type="ECO:0000256" key="2">
    <source>
        <dbReference type="ARBA" id="ARBA00022700"/>
    </source>
</evidence>
<dbReference type="GO" id="GO:0046935">
    <property type="term" value="F:1-phosphatidylinositol-3-kinase regulator activity"/>
    <property type="evidence" value="ECO:0007669"/>
    <property type="project" value="TreeGrafter"/>
</dbReference>
<dbReference type="InterPro" id="IPR036860">
    <property type="entry name" value="SH2_dom_sf"/>
</dbReference>
<dbReference type="CTD" id="35786"/>
<evidence type="ECO:0000256" key="4">
    <source>
        <dbReference type="ARBA" id="ARBA00022999"/>
    </source>
</evidence>
<proteinExistence type="predicted"/>
<dbReference type="SUPFAM" id="SSF55550">
    <property type="entry name" value="SH2 domain"/>
    <property type="match status" value="1"/>
</dbReference>
<dbReference type="InterPro" id="IPR036036">
    <property type="entry name" value="SOCS_box-like_dom_sf"/>
</dbReference>
<dbReference type="SMART" id="SM00969">
    <property type="entry name" value="SOCS_box"/>
    <property type="match status" value="1"/>
</dbReference>
<dbReference type="SUPFAM" id="SSF158235">
    <property type="entry name" value="SOCS box-like"/>
    <property type="match status" value="1"/>
</dbReference>
<dbReference type="InterPro" id="IPR000980">
    <property type="entry name" value="SH2"/>
</dbReference>
<feature type="region of interest" description="Disordered" evidence="6">
    <location>
        <begin position="119"/>
        <end position="143"/>
    </location>
</feature>
<dbReference type="FunFam" id="3.30.505.10:FF:000094">
    <property type="entry name" value="Cytokine-inducible SH2-containing protein"/>
    <property type="match status" value="1"/>
</dbReference>
<keyword evidence="2" id="KW-0734">Signal transduction inhibitor</keyword>
<dbReference type="Proteomes" id="UP000515160">
    <property type="component" value="Chromosome 3"/>
</dbReference>
<keyword evidence="9" id="KW-1185">Reference proteome</keyword>
<dbReference type="GO" id="GO:0005942">
    <property type="term" value="C:phosphatidylinositol 3-kinase complex"/>
    <property type="evidence" value="ECO:0007669"/>
    <property type="project" value="TreeGrafter"/>
</dbReference>
<keyword evidence="1" id="KW-0341">Growth regulation</keyword>
<reference evidence="10" key="1">
    <citation type="submission" date="2025-08" db="UniProtKB">
        <authorList>
            <consortium name="RefSeq"/>
        </authorList>
    </citation>
    <scope>IDENTIFICATION</scope>
    <source>
        <strain evidence="10">15112-1751.03</strain>
        <tissue evidence="10">Whole Adult</tissue>
    </source>
</reference>
<dbReference type="GeneID" id="117572109"/>
<dbReference type="GO" id="GO:0009968">
    <property type="term" value="P:negative regulation of signal transduction"/>
    <property type="evidence" value="ECO:0007669"/>
    <property type="project" value="UniProtKB-KW"/>
</dbReference>
<dbReference type="PROSITE" id="PS50225">
    <property type="entry name" value="SOCS"/>
    <property type="match status" value="1"/>
</dbReference>
<dbReference type="PANTHER" id="PTHR10155">
    <property type="entry name" value="PHOSPHATIDYLINOSITOL 3-KINASE REGULATORY SUBUNIT"/>
    <property type="match status" value="1"/>
</dbReference>
<evidence type="ECO:0000256" key="5">
    <source>
        <dbReference type="PROSITE-ProRule" id="PRU00191"/>
    </source>
</evidence>
<dbReference type="SMART" id="SM00252">
    <property type="entry name" value="SH2"/>
    <property type="match status" value="1"/>
</dbReference>
<gene>
    <name evidence="10" type="primary">LOC117572109</name>
</gene>
<dbReference type="RefSeq" id="XP_034110619.1">
    <property type="nucleotide sequence ID" value="XM_034254728.2"/>
</dbReference>
<evidence type="ECO:0000256" key="1">
    <source>
        <dbReference type="ARBA" id="ARBA00022604"/>
    </source>
</evidence>
<keyword evidence="4 5" id="KW-0727">SH2 domain</keyword>
<evidence type="ECO:0000259" key="8">
    <source>
        <dbReference type="PROSITE" id="PS50225"/>
    </source>
</evidence>
<dbReference type="InterPro" id="IPR001496">
    <property type="entry name" value="SOCS_box"/>
</dbReference>
<dbReference type="AlphaFoldDB" id="A0A6P8XD73"/>
<dbReference type="CDD" id="cd09923">
    <property type="entry name" value="SH2_SOCS_family"/>
    <property type="match status" value="1"/>
</dbReference>
<dbReference type="PROSITE" id="PS50001">
    <property type="entry name" value="SH2"/>
    <property type="match status" value="1"/>
</dbReference>
<dbReference type="Pfam" id="PF07525">
    <property type="entry name" value="SOCS_box"/>
    <property type="match status" value="1"/>
</dbReference>
<protein>
    <submittedName>
        <fullName evidence="10">Uncharacterized protein LOC117572109</fullName>
    </submittedName>
</protein>
<feature type="compositionally biased region" description="Polar residues" evidence="6">
    <location>
        <begin position="52"/>
        <end position="63"/>
    </location>
</feature>
<dbReference type="PRINTS" id="PR00401">
    <property type="entry name" value="SH2DOMAIN"/>
</dbReference>
<feature type="compositionally biased region" description="Low complexity" evidence="6">
    <location>
        <begin position="1"/>
        <end position="51"/>
    </location>
</feature>
<evidence type="ECO:0000259" key="7">
    <source>
        <dbReference type="PROSITE" id="PS50001"/>
    </source>
</evidence>
<feature type="domain" description="SOCS box" evidence="8">
    <location>
        <begin position="332"/>
        <end position="376"/>
    </location>
</feature>
<name>A0A6P8XD73_DROAB</name>
<feature type="domain" description="SH2" evidence="7">
    <location>
        <begin position="233"/>
        <end position="337"/>
    </location>
</feature>
<accession>A0A6P8XD73</accession>
<dbReference type="GO" id="GO:0035556">
    <property type="term" value="P:intracellular signal transduction"/>
    <property type="evidence" value="ECO:0007669"/>
    <property type="project" value="InterPro"/>
</dbReference>